<dbReference type="EnsemblMetazoa" id="OVOC4476.1">
    <property type="protein sequence ID" value="OVOC4476.1"/>
    <property type="gene ID" value="WBGene00241285"/>
</dbReference>
<evidence type="ECO:0000313" key="1">
    <source>
        <dbReference type="EnsemblMetazoa" id="OVOC4476.1"/>
    </source>
</evidence>
<proteinExistence type="predicted"/>
<reference evidence="1" key="2">
    <citation type="submission" date="2018-02" db="UniProtKB">
        <authorList>
            <consortium name="EnsemblMetazoa"/>
        </authorList>
    </citation>
    <scope>IDENTIFICATION</scope>
</reference>
<reference evidence="2" key="1">
    <citation type="submission" date="2013-10" db="EMBL/GenBank/DDBJ databases">
        <title>Genome sequencing of Onchocerca volvulus.</title>
        <authorList>
            <person name="Cotton J."/>
            <person name="Tsai J."/>
            <person name="Stanley E."/>
            <person name="Tracey A."/>
            <person name="Holroyd N."/>
            <person name="Lustigman S."/>
            <person name="Berriman M."/>
        </authorList>
    </citation>
    <scope>NUCLEOTIDE SEQUENCE</scope>
</reference>
<protein>
    <submittedName>
        <fullName evidence="1">Uncharacterized protein</fullName>
    </submittedName>
</protein>
<organism evidence="1 2">
    <name type="scientific">Onchocerca volvulus</name>
    <dbReference type="NCBI Taxonomy" id="6282"/>
    <lineage>
        <taxon>Eukaryota</taxon>
        <taxon>Metazoa</taxon>
        <taxon>Ecdysozoa</taxon>
        <taxon>Nematoda</taxon>
        <taxon>Chromadorea</taxon>
        <taxon>Rhabditida</taxon>
        <taxon>Spirurina</taxon>
        <taxon>Spiruromorpha</taxon>
        <taxon>Filarioidea</taxon>
        <taxon>Onchocercidae</taxon>
        <taxon>Onchocerca</taxon>
    </lineage>
</organism>
<dbReference type="EMBL" id="CMVM020000132">
    <property type="status" value="NOT_ANNOTATED_CDS"/>
    <property type="molecule type" value="Genomic_DNA"/>
</dbReference>
<name>A0A2K6W1X2_ONCVO</name>
<keyword evidence="2" id="KW-1185">Reference proteome</keyword>
<evidence type="ECO:0000313" key="2">
    <source>
        <dbReference type="Proteomes" id="UP000024404"/>
    </source>
</evidence>
<dbReference type="AlphaFoldDB" id="A0A2K6W1X2"/>
<accession>A0A2K6W1X2</accession>
<sequence length="88" mass="10021">MRGSRTPYARRFNGDGLEVTTSLELLSPDKTSIQHDYKPVDSVFAYLSYLRTTSCYCILHDDRTNSCIYGFTVHIRSPSCVIHADNDQ</sequence>
<dbReference type="Proteomes" id="UP000024404">
    <property type="component" value="Unassembled WGS sequence"/>
</dbReference>
<dbReference type="EnsemblMetazoa" id="OVOC4476.2">
    <property type="protein sequence ID" value="OVOC4476.2"/>
    <property type="gene ID" value="WBGene00241285"/>
</dbReference>